<sequence length="81" mass="9093">MEDLPRVPGTVGRRDRQRNRLRTDQRAARERDHVLASDSAAPHERLGDQDPVAVAPAPRRPLSKEASRMVVSLRTVEGLFV</sequence>
<feature type="compositionally biased region" description="Basic and acidic residues" evidence="1">
    <location>
        <begin position="21"/>
        <end position="48"/>
    </location>
</feature>
<comment type="caution">
    <text evidence="2">The sequence shown here is derived from an EMBL/GenBank/DDBJ whole genome shotgun (WGS) entry which is preliminary data.</text>
</comment>
<dbReference type="EMBL" id="CAJVAX010000019">
    <property type="protein sequence ID" value="CAG7650332.1"/>
    <property type="molecule type" value="Genomic_DNA"/>
</dbReference>
<reference evidence="2" key="1">
    <citation type="submission" date="2021-06" db="EMBL/GenBank/DDBJ databases">
        <authorList>
            <person name="Arsene-Ploetze F."/>
        </authorList>
    </citation>
    <scope>NUCLEOTIDE SEQUENCE</scope>
    <source>
        <strain evidence="2">SBRY1</strain>
    </source>
</reference>
<evidence type="ECO:0000256" key="1">
    <source>
        <dbReference type="SAM" id="MobiDB-lite"/>
    </source>
</evidence>
<evidence type="ECO:0000313" key="3">
    <source>
        <dbReference type="Proteomes" id="UP001153328"/>
    </source>
</evidence>
<organism evidence="2 3">
    <name type="scientific">Actinacidiphila bryophytorum</name>
    <dbReference type="NCBI Taxonomy" id="1436133"/>
    <lineage>
        <taxon>Bacteria</taxon>
        <taxon>Bacillati</taxon>
        <taxon>Actinomycetota</taxon>
        <taxon>Actinomycetes</taxon>
        <taxon>Kitasatosporales</taxon>
        <taxon>Streptomycetaceae</taxon>
        <taxon>Actinacidiphila</taxon>
    </lineage>
</organism>
<protein>
    <submittedName>
        <fullName evidence="2">Uncharacterized protein</fullName>
    </submittedName>
</protein>
<feature type="region of interest" description="Disordered" evidence="1">
    <location>
        <begin position="1"/>
        <end position="66"/>
    </location>
</feature>
<keyword evidence="3" id="KW-1185">Reference proteome</keyword>
<name>A0A9W4H4Q2_9ACTN</name>
<dbReference type="AlphaFoldDB" id="A0A9W4H4Q2"/>
<accession>A0A9W4H4Q2</accession>
<evidence type="ECO:0000313" key="2">
    <source>
        <dbReference type="EMBL" id="CAG7650332.1"/>
    </source>
</evidence>
<dbReference type="Proteomes" id="UP001153328">
    <property type="component" value="Unassembled WGS sequence"/>
</dbReference>
<gene>
    <name evidence="2" type="ORF">SBRY_50332</name>
</gene>
<proteinExistence type="predicted"/>